<organism evidence="1 2">
    <name type="scientific">Asticcacaulis benevestitus DSM 16100 = ATCC BAA-896</name>
    <dbReference type="NCBI Taxonomy" id="1121022"/>
    <lineage>
        <taxon>Bacteria</taxon>
        <taxon>Pseudomonadati</taxon>
        <taxon>Pseudomonadota</taxon>
        <taxon>Alphaproteobacteria</taxon>
        <taxon>Caulobacterales</taxon>
        <taxon>Caulobacteraceae</taxon>
        <taxon>Asticcacaulis</taxon>
    </lineage>
</organism>
<evidence type="ECO:0008006" key="3">
    <source>
        <dbReference type="Google" id="ProtNLM"/>
    </source>
</evidence>
<evidence type="ECO:0000313" key="2">
    <source>
        <dbReference type="Proteomes" id="UP000017837"/>
    </source>
</evidence>
<dbReference type="eggNOG" id="COG0265">
    <property type="taxonomic scope" value="Bacteria"/>
</dbReference>
<dbReference type="EMBL" id="AWGB01000005">
    <property type="protein sequence ID" value="ESQ94113.1"/>
    <property type="molecule type" value="Genomic_DNA"/>
</dbReference>
<dbReference type="STRING" id="1121022.GCA_000376105_01725"/>
<keyword evidence="2" id="KW-1185">Reference proteome</keyword>
<dbReference type="Proteomes" id="UP000017837">
    <property type="component" value="Unassembled WGS sequence"/>
</dbReference>
<dbReference type="PATRIC" id="fig|1121022.4.peg.637"/>
<dbReference type="AlphaFoldDB" id="V4RSG9"/>
<protein>
    <recommendedName>
        <fullName evidence="3">Endopeptidase</fullName>
    </recommendedName>
</protein>
<reference evidence="1 2" key="1">
    <citation type="journal article" date="2014" name="Nature">
        <title>Sequential evolution of bacterial morphology by co-option of a developmental regulator.</title>
        <authorList>
            <person name="Jiang C."/>
            <person name="Brown P.J."/>
            <person name="Ducret A."/>
            <person name="Brun Y.V."/>
        </authorList>
    </citation>
    <scope>NUCLEOTIDE SEQUENCE [LARGE SCALE GENOMIC DNA]</scope>
    <source>
        <strain evidence="1 2">DSM 16100</strain>
    </source>
</reference>
<gene>
    <name evidence="1" type="ORF">ABENE_03210</name>
</gene>
<accession>V4RSG9</accession>
<proteinExistence type="predicted"/>
<name>V4RSG9_9CAUL</name>
<dbReference type="SUPFAM" id="SSF50494">
    <property type="entry name" value="Trypsin-like serine proteases"/>
    <property type="match status" value="1"/>
</dbReference>
<dbReference type="InterPro" id="IPR009003">
    <property type="entry name" value="Peptidase_S1_PA"/>
</dbReference>
<evidence type="ECO:0000313" key="1">
    <source>
        <dbReference type="EMBL" id="ESQ94113.1"/>
    </source>
</evidence>
<comment type="caution">
    <text evidence="1">The sequence shown here is derived from an EMBL/GenBank/DDBJ whole genome shotgun (WGS) entry which is preliminary data.</text>
</comment>
<dbReference type="OrthoDB" id="8210367at2"/>
<sequence>MKLDWLLYAATITALVVVTGKWHEESNSPPAPPPPGIGEMSLFASFTPFAVSSIINLPVDDQKIMTGTAFAISKNGEWIVAKESVGACTHPFLNIGGNLAVPFKTRAVPGHGNYLIAITEGAGRPLPLIDPANVKPGMRAFMPGYPGGQVGEATGRLIGRTVIERSKRGQPNEPVLAWAKAGQTEDLKSDLNQLVGGPAIDDASHVVGITIKEKPRRGRIYTAVPETVAAFAASTARAPDFDAEATITKRNYGIVSDTLRREYRVAQVGCIIS</sequence>
<dbReference type="RefSeq" id="WP_018081392.1">
    <property type="nucleotide sequence ID" value="NZ_AQWM01000005.1"/>
</dbReference>